<name>F5YDY0_LEAAZ</name>
<evidence type="ECO:0000313" key="2">
    <source>
        <dbReference type="Proteomes" id="UP000009222"/>
    </source>
</evidence>
<dbReference type="HOGENOM" id="CLU_381693_0_0_12"/>
<gene>
    <name evidence="1" type="ordered locus">TREAZ_1576</name>
</gene>
<reference evidence="2" key="1">
    <citation type="submission" date="2009-12" db="EMBL/GenBank/DDBJ databases">
        <title>Complete sequence of Treponema azotonutricium strain ZAS-9.</title>
        <authorList>
            <person name="Tetu S.G."/>
            <person name="Matson E."/>
            <person name="Ren Q."/>
            <person name="Seshadri R."/>
            <person name="Elbourne L."/>
            <person name="Hassan K.A."/>
            <person name="Durkin A."/>
            <person name="Radune D."/>
            <person name="Mohamoud Y."/>
            <person name="Shay R."/>
            <person name="Jin S."/>
            <person name="Zhang X."/>
            <person name="Lucey K."/>
            <person name="Ballor N.R."/>
            <person name="Ottesen E."/>
            <person name="Rosenthal R."/>
            <person name="Allen A."/>
            <person name="Leadbetter J.R."/>
            <person name="Paulsen I.T."/>
        </authorList>
    </citation>
    <scope>NUCLEOTIDE SEQUENCE [LARGE SCALE GENOMIC DNA]</scope>
    <source>
        <strain evidence="2">ATCC BAA-888 / DSM 13862 / ZAS-9</strain>
    </source>
</reference>
<evidence type="ECO:0000313" key="1">
    <source>
        <dbReference type="EMBL" id="AEF81561.1"/>
    </source>
</evidence>
<dbReference type="AlphaFoldDB" id="F5YDY0"/>
<dbReference type="Proteomes" id="UP000009222">
    <property type="component" value="Chromosome"/>
</dbReference>
<proteinExistence type="predicted"/>
<accession>F5YDY0</accession>
<dbReference type="InterPro" id="IPR012341">
    <property type="entry name" value="6hp_glycosidase-like_sf"/>
</dbReference>
<organism evidence="1 2">
    <name type="scientific">Leadbettera azotonutricia (strain ATCC BAA-888 / DSM 13862 / ZAS-9)</name>
    <name type="common">Treponema azotonutricium</name>
    <dbReference type="NCBI Taxonomy" id="545695"/>
    <lineage>
        <taxon>Bacteria</taxon>
        <taxon>Pseudomonadati</taxon>
        <taxon>Spirochaetota</taxon>
        <taxon>Spirochaetia</taxon>
        <taxon>Spirochaetales</taxon>
        <taxon>Breznakiellaceae</taxon>
        <taxon>Leadbettera</taxon>
    </lineage>
</organism>
<dbReference type="EMBL" id="CP001841">
    <property type="protein sequence ID" value="AEF81561.1"/>
    <property type="molecule type" value="Genomic_DNA"/>
</dbReference>
<reference evidence="1 2" key="2">
    <citation type="journal article" date="2011" name="ISME J.">
        <title>RNA-seq reveals cooperative metabolic interactions between two termite-gut spirochete species in co-culture.</title>
        <authorList>
            <person name="Rosenthal A.Z."/>
            <person name="Matson E.G."/>
            <person name="Eldar A."/>
            <person name="Leadbetter J.R."/>
        </authorList>
    </citation>
    <scope>NUCLEOTIDE SEQUENCE [LARGE SCALE GENOMIC DNA]</scope>
    <source>
        <strain evidence="2">ATCC BAA-888 / DSM 13862 / ZAS-9</strain>
    </source>
</reference>
<dbReference type="KEGG" id="taz:TREAZ_1576"/>
<dbReference type="SUPFAM" id="SSF48208">
    <property type="entry name" value="Six-hairpin glycosidases"/>
    <property type="match status" value="1"/>
</dbReference>
<dbReference type="Gene3D" id="1.50.10.10">
    <property type="match status" value="1"/>
</dbReference>
<dbReference type="GO" id="GO:0005975">
    <property type="term" value="P:carbohydrate metabolic process"/>
    <property type="evidence" value="ECO:0007669"/>
    <property type="project" value="InterPro"/>
</dbReference>
<dbReference type="InterPro" id="IPR008928">
    <property type="entry name" value="6-hairpin_glycosidase_sf"/>
</dbReference>
<dbReference type="eggNOG" id="COG3387">
    <property type="taxonomic scope" value="Bacteria"/>
</dbReference>
<keyword evidence="2" id="KW-1185">Reference proteome</keyword>
<sequence>MSFYTEKMEQLKMVPMKSNHPNWIWNRSDTHIFLKVPEAHDAFATVVEPGNSFSPGPGSYGVSTWVTVDNKLYAPEKIDLKEILWEFEDKKYPISHALWDTGDIKIDSSLFTWQNGDIIDYRDYFRVKLSNNGKVSKRIKFDLVIRSFGAAGGPIGKLSEKDGIIYINGAALVYAETKGKFGAVSYAENKKDISEYLQNNQFPETKEVEDSEKWASGSLRYEFDLDVGVEKIFDFAFHLHAECDLYSWLKQLTFPIEFDMKKQDLIRKWNGLTKSELHVPDERVYETFHAQINHLYMASGLNAPHISPITYPTWWMRDSAYICTTLDQCGLHDFAGRSAHTAGRYNVSAPFGPEADLQGCRIWVISEHWLLTRNKKFLDDNYSYITENAEEILLMINADKPLRFYCESFNHQTINWPEVVYSCAPAENGMAKGRMDFVNRDFYCNSFCYLGLRRAEMCAKELDKTDDEKRYGESAAKLRKAMLDYVPGHFTRMAGFSKAIGSFVGEELIYTHHDSCTTFYPGTWGDLNNKELLDAYENYWNKYNCPNGKPFHEALWTYMEIGDLRNRLILGQRERVWSVLDYYFKIQNSPGLYTWHESNKDENSLFLAWEKVRGWEKAPFVTPHGWTGSLMLGMMRDIMVREDDRGNIYLGSGVPKSWMDKPFSIDNFPTYYGVISYSYTPKDKKVKVHLNKTSECKIISCFLGDVNIEIVS</sequence>
<protein>
    <submittedName>
        <fullName evidence="1">Uncharacterized protein</fullName>
    </submittedName>
</protein>
<dbReference type="InParanoid" id="F5YDY0"/>
<dbReference type="STRING" id="545695.TREAZ_1576"/>